<dbReference type="InterPro" id="IPR001296">
    <property type="entry name" value="Glyco_trans_1"/>
</dbReference>
<organism evidence="3 4">
    <name type="scientific">Shimia aestuarii</name>
    <dbReference type="NCBI Taxonomy" id="254406"/>
    <lineage>
        <taxon>Bacteria</taxon>
        <taxon>Pseudomonadati</taxon>
        <taxon>Pseudomonadota</taxon>
        <taxon>Alphaproteobacteria</taxon>
        <taxon>Rhodobacterales</taxon>
        <taxon>Roseobacteraceae</taxon>
    </lineage>
</organism>
<dbReference type="AlphaFoldDB" id="A0A1I4JP42"/>
<feature type="domain" description="Glycosyl transferase family 1" evidence="1">
    <location>
        <begin position="194"/>
        <end position="342"/>
    </location>
</feature>
<sequence>MKIVQITPYAMNRPGGVQSHIRDLSTWLREQGHEVRIVAPPGHADLPGLKTLGNFRNIAVHGTRFEISRARRDEVATCAQELRNWGAEVVHLHTPWTPMMPWQVWKALDLPAIATFHATLPAKPGLDPLAWFLRRSAHYFNKRLKTVIVPSKAPQDQWAANKVAPLPRILPPAVDLSAWRAAGEAAPLAQGLRAVYMGRLEERKGVAVLLEAWKRVHEERPDAELIVAGAGPEEGLLRNQIKHSNIGGVTFCPPPDQAGAHALVAGADLFIAPALHGESFGLVLAEAMAAGTVPIAAANAGYATVLSGPGQELLVPPGETWALSRKILDMAENPARLAQMRRWALSQAQRFDVRTVGPAYEQLLAEALG</sequence>
<feature type="domain" description="Glycosyltransferase subfamily 4-like N-terminal" evidence="2">
    <location>
        <begin position="14"/>
        <end position="177"/>
    </location>
</feature>
<dbReference type="Pfam" id="PF13439">
    <property type="entry name" value="Glyco_transf_4"/>
    <property type="match status" value="1"/>
</dbReference>
<keyword evidence="3" id="KW-0328">Glycosyltransferase</keyword>
<dbReference type="Gene3D" id="3.40.50.2000">
    <property type="entry name" value="Glycogen Phosphorylase B"/>
    <property type="match status" value="2"/>
</dbReference>
<dbReference type="RefSeq" id="WP_093091614.1">
    <property type="nucleotide sequence ID" value="NZ_FOTQ01000001.1"/>
</dbReference>
<evidence type="ECO:0000313" key="3">
    <source>
        <dbReference type="EMBL" id="SFL68254.1"/>
    </source>
</evidence>
<protein>
    <submittedName>
        <fullName evidence="3">Phosphatidylinositol alpha-mannosyltransferase</fullName>
    </submittedName>
</protein>
<dbReference type="OrthoDB" id="9790710at2"/>
<evidence type="ECO:0000259" key="1">
    <source>
        <dbReference type="Pfam" id="PF00534"/>
    </source>
</evidence>
<dbReference type="STRING" id="254406.SAMN04488042_1011107"/>
<dbReference type="CDD" id="cd03801">
    <property type="entry name" value="GT4_PimA-like"/>
    <property type="match status" value="1"/>
</dbReference>
<evidence type="ECO:0000313" key="4">
    <source>
        <dbReference type="Proteomes" id="UP000199144"/>
    </source>
</evidence>
<dbReference type="Proteomes" id="UP000199144">
    <property type="component" value="Unassembled WGS sequence"/>
</dbReference>
<name>A0A1I4JP42_9RHOB</name>
<keyword evidence="3" id="KW-0808">Transferase</keyword>
<accession>A0A1I4JP42</accession>
<dbReference type="InterPro" id="IPR028098">
    <property type="entry name" value="Glyco_trans_4-like_N"/>
</dbReference>
<dbReference type="SUPFAM" id="SSF53756">
    <property type="entry name" value="UDP-Glycosyltransferase/glycogen phosphorylase"/>
    <property type="match status" value="1"/>
</dbReference>
<dbReference type="PANTHER" id="PTHR45947">
    <property type="entry name" value="SULFOQUINOVOSYL TRANSFERASE SQD2"/>
    <property type="match status" value="1"/>
</dbReference>
<reference evidence="3 4" key="1">
    <citation type="submission" date="2016-10" db="EMBL/GenBank/DDBJ databases">
        <authorList>
            <person name="de Groot N.N."/>
        </authorList>
    </citation>
    <scope>NUCLEOTIDE SEQUENCE [LARGE SCALE GENOMIC DNA]</scope>
    <source>
        <strain evidence="3 4">DSM 15283</strain>
    </source>
</reference>
<gene>
    <name evidence="3" type="ORF">SAMN04488042_1011107</name>
</gene>
<dbReference type="GO" id="GO:0016757">
    <property type="term" value="F:glycosyltransferase activity"/>
    <property type="evidence" value="ECO:0007669"/>
    <property type="project" value="UniProtKB-KW"/>
</dbReference>
<dbReference type="Pfam" id="PF00534">
    <property type="entry name" value="Glycos_transf_1"/>
    <property type="match status" value="1"/>
</dbReference>
<evidence type="ECO:0000259" key="2">
    <source>
        <dbReference type="Pfam" id="PF13439"/>
    </source>
</evidence>
<dbReference type="EMBL" id="FOTQ01000001">
    <property type="protein sequence ID" value="SFL68254.1"/>
    <property type="molecule type" value="Genomic_DNA"/>
</dbReference>
<proteinExistence type="predicted"/>
<dbReference type="InterPro" id="IPR050194">
    <property type="entry name" value="Glycosyltransferase_grp1"/>
</dbReference>
<keyword evidence="4" id="KW-1185">Reference proteome</keyword>
<dbReference type="PANTHER" id="PTHR45947:SF13">
    <property type="entry name" value="TRANSFERASE"/>
    <property type="match status" value="1"/>
</dbReference>